<evidence type="ECO:0000256" key="18">
    <source>
        <dbReference type="HAMAP-Rule" id="MF_01631"/>
    </source>
</evidence>
<dbReference type="HAMAP" id="MF_01631">
    <property type="entry name" value="GlmU"/>
    <property type="match status" value="1"/>
</dbReference>
<protein>
    <recommendedName>
        <fullName evidence="18">Bifunctional protein GlmU</fullName>
    </recommendedName>
    <domain>
        <recommendedName>
            <fullName evidence="18">UDP-N-acetylglucosamine pyrophosphorylase</fullName>
            <ecNumber evidence="18">2.7.7.23</ecNumber>
        </recommendedName>
        <alternativeName>
            <fullName evidence="18">N-acetylglucosamine-1-phosphate uridyltransferase</fullName>
        </alternativeName>
    </domain>
    <domain>
        <recommendedName>
            <fullName evidence="18">Glucosamine-1-phosphate N-acetyltransferase</fullName>
            <ecNumber evidence="18">2.3.1.157</ecNumber>
        </recommendedName>
    </domain>
</protein>
<feature type="domain" description="MobA-like NTP transferase" evidence="19">
    <location>
        <begin position="8"/>
        <end position="123"/>
    </location>
</feature>
<comment type="pathway">
    <text evidence="18">Nucleotide-sugar biosynthesis; UDP-N-acetyl-alpha-D-glucosamine biosynthesis; N-acetyl-alpha-D-glucosamine 1-phosphate from alpha-D-glucosamine 6-phosphate (route II): step 2/2.</text>
</comment>
<feature type="binding site" evidence="18">
    <location>
        <position position="169"/>
    </location>
    <ligand>
        <name>UDP-N-acetyl-alpha-D-glucosamine</name>
        <dbReference type="ChEBI" id="CHEBI:57705"/>
    </ligand>
</feature>
<dbReference type="InterPro" id="IPR011004">
    <property type="entry name" value="Trimer_LpxA-like_sf"/>
</dbReference>
<comment type="similarity">
    <text evidence="3 18">In the N-terminal section; belongs to the N-acetylglucosamine-1-phosphate uridyltransferase family.</text>
</comment>
<feature type="binding site" evidence="18">
    <location>
        <position position="76"/>
    </location>
    <ligand>
        <name>UDP-N-acetyl-alpha-D-glucosamine</name>
        <dbReference type="ChEBI" id="CHEBI:57705"/>
    </ligand>
</feature>
<comment type="cofactor">
    <cofactor evidence="18">
        <name>Mg(2+)</name>
        <dbReference type="ChEBI" id="CHEBI:18420"/>
    </cofactor>
    <text evidence="18">Binds 1 Mg(2+) ion per subunit.</text>
</comment>
<evidence type="ECO:0000259" key="19">
    <source>
        <dbReference type="Pfam" id="PF12804"/>
    </source>
</evidence>
<evidence type="ECO:0000256" key="10">
    <source>
        <dbReference type="ARBA" id="ARBA00022960"/>
    </source>
</evidence>
<keyword evidence="12 18" id="KW-0511">Multifunctional enzyme</keyword>
<dbReference type="InterPro" id="IPR018357">
    <property type="entry name" value="Hexapep_transf_CS"/>
</dbReference>
<dbReference type="Gene3D" id="3.90.550.10">
    <property type="entry name" value="Spore Coat Polysaccharide Biosynthesis Protein SpsA, Chain A"/>
    <property type="match status" value="1"/>
</dbReference>
<dbReference type="InterPro" id="IPR005882">
    <property type="entry name" value="Bifunctional_GlmU"/>
</dbReference>
<comment type="pathway">
    <text evidence="18">Nucleotide-sugar biosynthesis; UDP-N-acetyl-alpha-D-glucosamine biosynthesis; UDP-N-acetyl-alpha-D-glucosamine from N-acetyl-alpha-D-glucosamine 1-phosphate: step 1/1.</text>
</comment>
<reference evidence="21 22" key="1">
    <citation type="submission" date="2012-09" db="EMBL/GenBank/DDBJ databases">
        <title>Genome Sequence of alkane-degrading Bacterium Alcanivorax jadensis T9.</title>
        <authorList>
            <person name="Lai Q."/>
            <person name="Shao Z."/>
        </authorList>
    </citation>
    <scope>NUCLEOTIDE SEQUENCE [LARGE SCALE GENOMIC DNA]</scope>
    <source>
        <strain evidence="21 22">T9</strain>
    </source>
</reference>
<keyword evidence="7 18" id="KW-0479">Metal-binding</keyword>
<comment type="caution">
    <text evidence="21">The sequence shown here is derived from an EMBL/GenBank/DDBJ whole genome shotgun (WGS) entry which is preliminary data.</text>
</comment>
<keyword evidence="22" id="KW-1185">Reference proteome</keyword>
<feature type="binding site" evidence="18">
    <location>
        <position position="377"/>
    </location>
    <ligand>
        <name>UDP-N-acetyl-alpha-D-glucosamine</name>
        <dbReference type="ChEBI" id="CHEBI:57705"/>
    </ligand>
</feature>
<keyword evidence="4 18" id="KW-0963">Cytoplasm</keyword>
<evidence type="ECO:0000256" key="15">
    <source>
        <dbReference type="ARBA" id="ARBA00048247"/>
    </source>
</evidence>
<feature type="binding site" evidence="18">
    <location>
        <position position="104"/>
    </location>
    <ligand>
        <name>Mg(2+)</name>
        <dbReference type="ChEBI" id="CHEBI:18420"/>
    </ligand>
</feature>
<evidence type="ECO:0000256" key="3">
    <source>
        <dbReference type="ARBA" id="ARBA00007947"/>
    </source>
</evidence>
<feature type="active site" description="Proton acceptor" evidence="18">
    <location>
        <position position="363"/>
    </location>
</feature>
<feature type="region of interest" description="N-acetyltransferase" evidence="18">
    <location>
        <begin position="251"/>
        <end position="455"/>
    </location>
</feature>
<keyword evidence="6 18" id="KW-0548">Nucleotidyltransferase</keyword>
<dbReference type="PROSITE" id="PS00101">
    <property type="entry name" value="HEXAPEP_TRANSFERASES"/>
    <property type="match status" value="1"/>
</dbReference>
<evidence type="ECO:0000256" key="17">
    <source>
        <dbReference type="ARBA" id="ARBA00049628"/>
    </source>
</evidence>
<sequence>MSSGSIAVVILAAGKGTRMKSALPKVLHEVAGKAMVQHVVDAATSLAADNTIIVYGHGGDQVKEIVNGDHLQWAEQAEQLGTGHAVAQAMPLVKEDIVLVLYGDVPLIRPETLRDFVASVDDKTLALMTLTLDDPSGYGRIVRDGQNNVQRIVEQKDASEAELGIPEINTGILACTRSFLADCLPKLSSNNAQGEYYLTDVIAMAVQSGLTVETLQPEFAWEVDGINDRVQLSRLERIYQLAQAESLMRDGVTLRDPNRLDVRGSVQIATDVIIDVNVVLEGDVTIEEGVVIGPNCIIRDTNIGAGTVIEANSLVDGAIVGEHCTIGPYARLRPGTELADKAKIGNFVETKKSYVGEGSKVNHLTYIGDSQIGKGVNVGAGTITCNYDGANKFQTVMKDGAFIGSNSSLVAPVTIGENATVGAGSTITKDVDDNGLAVARGQQRNVSDWKRPQKK</sequence>
<dbReference type="Gene3D" id="2.160.10.10">
    <property type="entry name" value="Hexapeptide repeat proteins"/>
    <property type="match status" value="1"/>
</dbReference>
<feature type="binding site" evidence="18">
    <location>
        <position position="405"/>
    </location>
    <ligand>
        <name>acetyl-CoA</name>
        <dbReference type="ChEBI" id="CHEBI:57288"/>
    </ligand>
</feature>
<dbReference type="PANTHER" id="PTHR43584">
    <property type="entry name" value="NUCLEOTIDYL TRANSFERASE"/>
    <property type="match status" value="1"/>
</dbReference>
<comment type="subcellular location">
    <subcellularLocation>
        <location evidence="1 18">Cytoplasm</location>
    </subcellularLocation>
</comment>
<feature type="binding site" evidence="18">
    <location>
        <begin position="81"/>
        <end position="82"/>
    </location>
    <ligand>
        <name>UDP-N-acetyl-alpha-D-glucosamine</name>
        <dbReference type="ChEBI" id="CHEBI:57705"/>
    </ligand>
</feature>
<dbReference type="InterPro" id="IPR050065">
    <property type="entry name" value="GlmU-like"/>
</dbReference>
<comment type="catalytic activity">
    <reaction evidence="15 18">
        <text>alpha-D-glucosamine 1-phosphate + acetyl-CoA = N-acetyl-alpha-D-glucosamine 1-phosphate + CoA + H(+)</text>
        <dbReference type="Rhea" id="RHEA:13725"/>
        <dbReference type="ChEBI" id="CHEBI:15378"/>
        <dbReference type="ChEBI" id="CHEBI:57287"/>
        <dbReference type="ChEBI" id="CHEBI:57288"/>
        <dbReference type="ChEBI" id="CHEBI:57776"/>
        <dbReference type="ChEBI" id="CHEBI:58516"/>
        <dbReference type="EC" id="2.3.1.157"/>
    </reaction>
</comment>
<gene>
    <name evidence="18" type="primary">glmU</name>
    <name evidence="21" type="ORF">T9A_00946</name>
</gene>
<evidence type="ECO:0000256" key="7">
    <source>
        <dbReference type="ARBA" id="ARBA00022723"/>
    </source>
</evidence>
<feature type="binding site" evidence="18">
    <location>
        <begin position="386"/>
        <end position="387"/>
    </location>
    <ligand>
        <name>acetyl-CoA</name>
        <dbReference type="ChEBI" id="CHEBI:57288"/>
    </ligand>
</feature>
<dbReference type="CDD" id="cd03353">
    <property type="entry name" value="LbH_GlmU_C"/>
    <property type="match status" value="1"/>
</dbReference>
<keyword evidence="11 18" id="KW-0573">Peptidoglycan synthesis</keyword>
<dbReference type="SUPFAM" id="SSF53448">
    <property type="entry name" value="Nucleotide-diphospho-sugar transferases"/>
    <property type="match status" value="1"/>
</dbReference>
<evidence type="ECO:0000256" key="2">
    <source>
        <dbReference type="ARBA" id="ARBA00007707"/>
    </source>
</evidence>
<feature type="binding site" evidence="18">
    <location>
        <position position="423"/>
    </location>
    <ligand>
        <name>acetyl-CoA</name>
        <dbReference type="ChEBI" id="CHEBI:57288"/>
    </ligand>
</feature>
<evidence type="ECO:0000256" key="5">
    <source>
        <dbReference type="ARBA" id="ARBA00022679"/>
    </source>
</evidence>
<keyword evidence="13 18" id="KW-0012">Acyltransferase</keyword>
<keyword evidence="5 18" id="KW-0808">Transferase</keyword>
<comment type="catalytic activity">
    <reaction evidence="16 18">
        <text>N-acetyl-alpha-D-glucosamine 1-phosphate + UTP + H(+) = UDP-N-acetyl-alpha-D-glucosamine + diphosphate</text>
        <dbReference type="Rhea" id="RHEA:13509"/>
        <dbReference type="ChEBI" id="CHEBI:15378"/>
        <dbReference type="ChEBI" id="CHEBI:33019"/>
        <dbReference type="ChEBI" id="CHEBI:46398"/>
        <dbReference type="ChEBI" id="CHEBI:57705"/>
        <dbReference type="ChEBI" id="CHEBI:57776"/>
        <dbReference type="EC" id="2.7.7.23"/>
    </reaction>
</comment>
<evidence type="ECO:0000256" key="11">
    <source>
        <dbReference type="ARBA" id="ARBA00022984"/>
    </source>
</evidence>
<dbReference type="Proteomes" id="UP000029443">
    <property type="component" value="Unassembled WGS sequence"/>
</dbReference>
<feature type="binding site" evidence="18">
    <location>
        <position position="351"/>
    </location>
    <ligand>
        <name>UDP-N-acetyl-alpha-D-glucosamine</name>
        <dbReference type="ChEBI" id="CHEBI:57705"/>
    </ligand>
</feature>
<feature type="binding site" evidence="18">
    <location>
        <position position="25"/>
    </location>
    <ligand>
        <name>UDP-N-acetyl-alpha-D-glucosamine</name>
        <dbReference type="ChEBI" id="CHEBI:57705"/>
    </ligand>
</feature>
<evidence type="ECO:0000256" key="13">
    <source>
        <dbReference type="ARBA" id="ARBA00023315"/>
    </source>
</evidence>
<dbReference type="InterPro" id="IPR025877">
    <property type="entry name" value="MobA-like_NTP_Trfase"/>
</dbReference>
<feature type="binding site" evidence="18">
    <location>
        <position position="227"/>
    </location>
    <ligand>
        <name>UDP-N-acetyl-alpha-D-glucosamine</name>
        <dbReference type="ChEBI" id="CHEBI:57705"/>
    </ligand>
</feature>
<feature type="binding site" evidence="18">
    <location>
        <position position="154"/>
    </location>
    <ligand>
        <name>UDP-N-acetyl-alpha-D-glucosamine</name>
        <dbReference type="ChEBI" id="CHEBI:57705"/>
    </ligand>
</feature>
<feature type="region of interest" description="Pyrophosphorylase" evidence="18">
    <location>
        <begin position="1"/>
        <end position="229"/>
    </location>
</feature>
<feature type="binding site" evidence="18">
    <location>
        <position position="366"/>
    </location>
    <ligand>
        <name>UDP-N-acetyl-alpha-D-glucosamine</name>
        <dbReference type="ChEBI" id="CHEBI:57705"/>
    </ligand>
</feature>
<feature type="binding site" evidence="18">
    <location>
        <position position="139"/>
    </location>
    <ligand>
        <name>UDP-N-acetyl-alpha-D-glucosamine</name>
        <dbReference type="ChEBI" id="CHEBI:57705"/>
    </ligand>
</feature>
<evidence type="ECO:0000259" key="20">
    <source>
        <dbReference type="Pfam" id="PF25087"/>
    </source>
</evidence>
<dbReference type="InterPro" id="IPR056729">
    <property type="entry name" value="GMPPB_C"/>
</dbReference>
<dbReference type="Pfam" id="PF12804">
    <property type="entry name" value="NTP_transf_3"/>
    <property type="match status" value="1"/>
</dbReference>
<proteinExistence type="inferred from homology"/>
<feature type="binding site" evidence="18">
    <location>
        <position position="440"/>
    </location>
    <ligand>
        <name>acetyl-CoA</name>
        <dbReference type="ChEBI" id="CHEBI:57288"/>
    </ligand>
</feature>
<dbReference type="EMBL" id="ARXU01000003">
    <property type="protein sequence ID" value="KGD61737.1"/>
    <property type="molecule type" value="Genomic_DNA"/>
</dbReference>
<comment type="similarity">
    <text evidence="2 18">In the C-terminal section; belongs to the transferase hexapeptide repeat family.</text>
</comment>
<dbReference type="EC" id="2.3.1.157" evidence="18"/>
<keyword evidence="10 18" id="KW-0133">Cell shape</keyword>
<dbReference type="EC" id="2.7.7.23" evidence="18"/>
<dbReference type="SUPFAM" id="SSF51161">
    <property type="entry name" value="Trimeric LpxA-like enzymes"/>
    <property type="match status" value="1"/>
</dbReference>
<feature type="binding site" evidence="18">
    <location>
        <position position="227"/>
    </location>
    <ligand>
        <name>Mg(2+)</name>
        <dbReference type="ChEBI" id="CHEBI:18420"/>
    </ligand>
</feature>
<evidence type="ECO:0000256" key="16">
    <source>
        <dbReference type="ARBA" id="ARBA00048493"/>
    </source>
</evidence>
<dbReference type="InterPro" id="IPR001451">
    <property type="entry name" value="Hexapep"/>
</dbReference>
<feature type="region of interest" description="Linker" evidence="18">
    <location>
        <begin position="230"/>
        <end position="250"/>
    </location>
</feature>
<comment type="pathway">
    <text evidence="18">Bacterial outer membrane biogenesis; LPS lipid A biosynthesis.</text>
</comment>
<dbReference type="Pfam" id="PF25087">
    <property type="entry name" value="GMPPB_C"/>
    <property type="match status" value="1"/>
</dbReference>
<evidence type="ECO:0000256" key="8">
    <source>
        <dbReference type="ARBA" id="ARBA00022737"/>
    </source>
</evidence>
<evidence type="ECO:0000256" key="6">
    <source>
        <dbReference type="ARBA" id="ARBA00022695"/>
    </source>
</evidence>
<evidence type="ECO:0000256" key="4">
    <source>
        <dbReference type="ARBA" id="ARBA00022490"/>
    </source>
</evidence>
<evidence type="ECO:0000313" key="22">
    <source>
        <dbReference type="Proteomes" id="UP000029443"/>
    </source>
</evidence>
<comment type="function">
    <text evidence="17 18">Catalyzes the last two sequential reactions in the de novo biosynthetic pathway for UDP-N-acetylglucosamine (UDP-GlcNAc). The C-terminal domain catalyzes the transfer of acetyl group from acetyl coenzyme A to glucosamine-1-phosphate (GlcN-1-P) to produce N-acetylglucosamine-1-phosphate (GlcNAc-1-P), which is converted into UDP-GlcNAc by the transfer of uridine 5-monophosphate (from uridine 5-triphosphate), a reaction catalyzed by the N-terminal domain.</text>
</comment>
<dbReference type="CDD" id="cd02540">
    <property type="entry name" value="GT2_GlmU_N_bac"/>
    <property type="match status" value="1"/>
</dbReference>
<keyword evidence="9 18" id="KW-0460">Magnesium</keyword>
<name>A0ABR4WFF5_9GAMM</name>
<feature type="binding site" evidence="18">
    <location>
        <begin position="11"/>
        <end position="14"/>
    </location>
    <ligand>
        <name>UDP-N-acetyl-alpha-D-glucosamine</name>
        <dbReference type="ChEBI" id="CHEBI:57705"/>
    </ligand>
</feature>
<feature type="domain" description="Mannose-1-phosphate guanyltransferase C-terminal" evidence="20">
    <location>
        <begin position="263"/>
        <end position="343"/>
    </location>
</feature>
<keyword evidence="14 18" id="KW-0961">Cell wall biogenesis/degradation</keyword>
<feature type="binding site" evidence="18">
    <location>
        <begin position="102"/>
        <end position="104"/>
    </location>
    <ligand>
        <name>UDP-N-acetyl-alpha-D-glucosamine</name>
        <dbReference type="ChEBI" id="CHEBI:57705"/>
    </ligand>
</feature>
<dbReference type="PANTHER" id="PTHR43584:SF3">
    <property type="entry name" value="BIFUNCTIONAL PROTEIN GLMU"/>
    <property type="match status" value="1"/>
</dbReference>
<feature type="binding site" evidence="18">
    <location>
        <position position="333"/>
    </location>
    <ligand>
        <name>UDP-N-acetyl-alpha-D-glucosamine</name>
        <dbReference type="ChEBI" id="CHEBI:57705"/>
    </ligand>
</feature>
<accession>A0ABR4WFF5</accession>
<organism evidence="21 22">
    <name type="scientific">Alcanivorax jadensis T9</name>
    <dbReference type="NCBI Taxonomy" id="1177181"/>
    <lineage>
        <taxon>Bacteria</taxon>
        <taxon>Pseudomonadati</taxon>
        <taxon>Pseudomonadota</taxon>
        <taxon>Gammaproteobacteria</taxon>
        <taxon>Oceanospirillales</taxon>
        <taxon>Alcanivoracaceae</taxon>
        <taxon>Alcanivorax</taxon>
    </lineage>
</organism>
<evidence type="ECO:0000256" key="9">
    <source>
        <dbReference type="ARBA" id="ARBA00022842"/>
    </source>
</evidence>
<evidence type="ECO:0000256" key="1">
    <source>
        <dbReference type="ARBA" id="ARBA00004496"/>
    </source>
</evidence>
<dbReference type="InterPro" id="IPR038009">
    <property type="entry name" value="GlmU_C_LbH"/>
</dbReference>
<dbReference type="InterPro" id="IPR029044">
    <property type="entry name" value="Nucleotide-diphossugar_trans"/>
</dbReference>
<dbReference type="RefSeq" id="WP_035245628.1">
    <property type="nucleotide sequence ID" value="NZ_ARXU01000003.1"/>
</dbReference>
<feature type="binding site" evidence="18">
    <location>
        <position position="380"/>
    </location>
    <ligand>
        <name>acetyl-CoA</name>
        <dbReference type="ChEBI" id="CHEBI:57288"/>
    </ligand>
</feature>
<dbReference type="Pfam" id="PF00132">
    <property type="entry name" value="Hexapep"/>
    <property type="match status" value="1"/>
</dbReference>
<evidence type="ECO:0000313" key="21">
    <source>
        <dbReference type="EMBL" id="KGD61737.1"/>
    </source>
</evidence>
<evidence type="ECO:0000256" key="12">
    <source>
        <dbReference type="ARBA" id="ARBA00023268"/>
    </source>
</evidence>
<comment type="subunit">
    <text evidence="18">Homotrimer.</text>
</comment>
<dbReference type="NCBIfam" id="TIGR01173">
    <property type="entry name" value="glmU"/>
    <property type="match status" value="1"/>
</dbReference>
<keyword evidence="8 18" id="KW-0677">Repeat</keyword>
<evidence type="ECO:0000256" key="14">
    <source>
        <dbReference type="ARBA" id="ARBA00023316"/>
    </source>
</evidence>